<name>A0ABP9MCM8_9BURK</name>
<dbReference type="PANTHER" id="PTHR35566:SF1">
    <property type="entry name" value="TYPE VI SECRETION SYSTEM BASEPLATE COMPONENT TSSK1"/>
    <property type="match status" value="1"/>
</dbReference>
<evidence type="ECO:0000313" key="1">
    <source>
        <dbReference type="EMBL" id="GAA5092975.1"/>
    </source>
</evidence>
<comment type="caution">
    <text evidence="1">The sequence shown here is derived from an EMBL/GenBank/DDBJ whole genome shotgun (WGS) entry which is preliminary data.</text>
</comment>
<dbReference type="EMBL" id="BAABKD010000011">
    <property type="protein sequence ID" value="GAA5092975.1"/>
    <property type="molecule type" value="Genomic_DNA"/>
</dbReference>
<protein>
    <submittedName>
        <fullName evidence="1">Type VI secretion system baseplate subunit TssK</fullName>
    </submittedName>
</protein>
<sequence>MAKIIWTEGMFLRPQHFQYLDQYFTTQAMRQQCSLAHHYWGFTQLRLDEDALAFGHIQIQQAAGVLPDGTVFSMDAQQAPKALVVPDNTYAQQVFLALPKLRAQDVEVCFEEQAHSAARYQVVETEVLDRCDPHNEPALVQQGRLRWQLLLEDQVDGDWVVLPIAVIKEKNTQTAVHLDESFIVPCLHHTVSTRLNAYIKEVYSLVSARSELLAQRLQHLSQLHAGDMSELLALHSLNTYKNRLWGVLQLPHHHPEALYLLLLELLGGLSTFHQPSKQPLACPTYVHQDLRQSFEPLMQSLRVVLNQMLDQMAIRIELVDKGHGVRVGQVTDTHLWQSARFVIAVRADLPEEQVRQHFPAQAKLGPVDRIRDLVHLQLPGVILRSLSHVPRELPVHAGYVYFALEQQGEMWQQLQHKGALALHLAGEFPGLDLTCWAIRVPTV</sequence>
<dbReference type="InterPro" id="IPR010263">
    <property type="entry name" value="T6SS_TssK"/>
</dbReference>
<evidence type="ECO:0000313" key="2">
    <source>
        <dbReference type="Proteomes" id="UP001500227"/>
    </source>
</evidence>
<proteinExistence type="predicted"/>
<dbReference type="RefSeq" id="WP_345371674.1">
    <property type="nucleotide sequence ID" value="NZ_BAABKD010000011.1"/>
</dbReference>
<gene>
    <name evidence="1" type="primary">tssK</name>
    <name evidence="1" type="ORF">GCM10023337_21150</name>
</gene>
<keyword evidence="2" id="KW-1185">Reference proteome</keyword>
<dbReference type="NCBIfam" id="TIGR03353">
    <property type="entry name" value="VI_chp_4"/>
    <property type="match status" value="1"/>
</dbReference>
<accession>A0ABP9MCM8</accession>
<dbReference type="Pfam" id="PF05936">
    <property type="entry name" value="T6SS_VasE"/>
    <property type="match status" value="1"/>
</dbReference>
<dbReference type="Proteomes" id="UP001500227">
    <property type="component" value="Unassembled WGS sequence"/>
</dbReference>
<reference evidence="2" key="1">
    <citation type="journal article" date="2019" name="Int. J. Syst. Evol. Microbiol.">
        <title>The Global Catalogue of Microorganisms (GCM) 10K type strain sequencing project: providing services to taxonomists for standard genome sequencing and annotation.</title>
        <authorList>
            <consortium name="The Broad Institute Genomics Platform"/>
            <consortium name="The Broad Institute Genome Sequencing Center for Infectious Disease"/>
            <person name="Wu L."/>
            <person name="Ma J."/>
        </authorList>
    </citation>
    <scope>NUCLEOTIDE SEQUENCE [LARGE SCALE GENOMIC DNA]</scope>
    <source>
        <strain evidence="2">JCM 18423</strain>
    </source>
</reference>
<organism evidence="1 2">
    <name type="scientific">Paenalcaligenes hermetiae</name>
    <dbReference type="NCBI Taxonomy" id="1157987"/>
    <lineage>
        <taxon>Bacteria</taxon>
        <taxon>Pseudomonadati</taxon>
        <taxon>Pseudomonadota</taxon>
        <taxon>Betaproteobacteria</taxon>
        <taxon>Burkholderiales</taxon>
        <taxon>Alcaligenaceae</taxon>
        <taxon>Paenalcaligenes</taxon>
    </lineage>
</organism>
<dbReference type="PANTHER" id="PTHR35566">
    <property type="entry name" value="BLR3599 PROTEIN"/>
    <property type="match status" value="1"/>
</dbReference>